<organism evidence="2 3">
    <name type="scientific">Phytophthora nicotianae P1976</name>
    <dbReference type="NCBI Taxonomy" id="1317066"/>
    <lineage>
        <taxon>Eukaryota</taxon>
        <taxon>Sar</taxon>
        <taxon>Stramenopiles</taxon>
        <taxon>Oomycota</taxon>
        <taxon>Peronosporomycetes</taxon>
        <taxon>Peronosporales</taxon>
        <taxon>Peronosporaceae</taxon>
        <taxon>Phytophthora</taxon>
    </lineage>
</organism>
<accession>A0A080ZS66</accession>
<evidence type="ECO:0000313" key="3">
    <source>
        <dbReference type="Proteomes" id="UP000028582"/>
    </source>
</evidence>
<dbReference type="OrthoDB" id="129797at2759"/>
<keyword evidence="1" id="KW-0175">Coiled coil</keyword>
<name>A0A080ZS66_PHYNI</name>
<dbReference type="EMBL" id="ANJA01002545">
    <property type="protein sequence ID" value="ETO69477.1"/>
    <property type="molecule type" value="Genomic_DNA"/>
</dbReference>
<comment type="caution">
    <text evidence="2">The sequence shown here is derived from an EMBL/GenBank/DDBJ whole genome shotgun (WGS) entry which is preliminary data.</text>
</comment>
<sequence>MAIAHVPAQAQDIADCQRQLYASQQFQAQQQQLYTESRVQQARDEAEQRSLVFAETIRSTQIDPMAIGQHVNIQLQSAIAAANDLAEAQTRAGFEAQTVPHAHKAGVRMPETFQRVQDQFHASMEQRIQDVLKAHREQGSVEIRLAIAAQDQEILKAVKEQIKAVKKDNTTQMEQAKSTAGKTAKSIVRRHYAEENAAHEKLEARLFTNNGRVQENDCGYGSIAWR</sequence>
<proteinExistence type="predicted"/>
<dbReference type="Proteomes" id="UP000028582">
    <property type="component" value="Unassembled WGS sequence"/>
</dbReference>
<evidence type="ECO:0000313" key="2">
    <source>
        <dbReference type="EMBL" id="ETO69477.1"/>
    </source>
</evidence>
<evidence type="ECO:0000256" key="1">
    <source>
        <dbReference type="SAM" id="Coils"/>
    </source>
</evidence>
<reference evidence="2 3" key="1">
    <citation type="submission" date="2013-11" db="EMBL/GenBank/DDBJ databases">
        <title>The Genome Sequence of Phytophthora parasitica P1976.</title>
        <authorList>
            <consortium name="The Broad Institute Genomics Platform"/>
            <person name="Russ C."/>
            <person name="Tyler B."/>
            <person name="Panabieres F."/>
            <person name="Shan W."/>
            <person name="Tripathy S."/>
            <person name="Grunwald N."/>
            <person name="Machado M."/>
            <person name="Johnson C.S."/>
            <person name="Walker B."/>
            <person name="Young S."/>
            <person name="Zeng Q."/>
            <person name="Gargeya S."/>
            <person name="Fitzgerald M."/>
            <person name="Haas B."/>
            <person name="Abouelleil A."/>
            <person name="Allen A.W."/>
            <person name="Alvarado L."/>
            <person name="Arachchi H.M."/>
            <person name="Berlin A.M."/>
            <person name="Chapman S.B."/>
            <person name="Gainer-Dewar J."/>
            <person name="Goldberg J."/>
            <person name="Griggs A."/>
            <person name="Gujja S."/>
            <person name="Hansen M."/>
            <person name="Howarth C."/>
            <person name="Imamovic A."/>
            <person name="Ireland A."/>
            <person name="Larimer J."/>
            <person name="McCowan C."/>
            <person name="Murphy C."/>
            <person name="Pearson M."/>
            <person name="Poon T.W."/>
            <person name="Priest M."/>
            <person name="Roberts A."/>
            <person name="Saif S."/>
            <person name="Shea T."/>
            <person name="Sisk P."/>
            <person name="Sykes S."/>
            <person name="Wortman J."/>
            <person name="Nusbaum C."/>
            <person name="Birren B."/>
        </authorList>
    </citation>
    <scope>NUCLEOTIDE SEQUENCE [LARGE SCALE GENOMIC DNA]</scope>
    <source>
        <strain evidence="2 3">P1976</strain>
    </source>
</reference>
<feature type="coiled-coil region" evidence="1">
    <location>
        <begin position="148"/>
        <end position="175"/>
    </location>
</feature>
<gene>
    <name evidence="2" type="ORF">F444_13948</name>
</gene>
<protein>
    <submittedName>
        <fullName evidence="2">Uncharacterized protein</fullName>
    </submittedName>
</protein>
<dbReference type="AlphaFoldDB" id="A0A080ZS66"/>